<dbReference type="PANTHER" id="PTHR43693">
    <property type="entry name" value="PROTEIN PHOSPHATASE CHEZ"/>
    <property type="match status" value="1"/>
</dbReference>
<keyword evidence="4 10" id="KW-0963">Cytoplasm</keyword>
<dbReference type="InterPro" id="IPR050992">
    <property type="entry name" value="CheZ_family_phosphatases"/>
</dbReference>
<evidence type="ECO:0000313" key="12">
    <source>
        <dbReference type="EMBL" id="MBB5016612.1"/>
    </source>
</evidence>
<dbReference type="Pfam" id="PF04344">
    <property type="entry name" value="CheZ"/>
    <property type="match status" value="2"/>
</dbReference>
<proteinExistence type="inferred from homology"/>
<comment type="similarity">
    <text evidence="2 10">Belongs to the CheZ family.</text>
</comment>
<dbReference type="EMBL" id="JACHHX010000024">
    <property type="protein sequence ID" value="MBB5016612.1"/>
    <property type="molecule type" value="Genomic_DNA"/>
</dbReference>
<keyword evidence="6 10" id="KW-0283">Flagellar rotation</keyword>
<gene>
    <name evidence="12" type="ORF">HNQ58_002534</name>
</gene>
<feature type="site" description="Enhances dephosphorylation of CheY-P" evidence="11">
    <location>
        <position position="142"/>
    </location>
</feature>
<comment type="function">
    <text evidence="10">Plays an important role in bacterial chemotaxis signal transduction pathway by accelerating the dephosphorylation of phosphorylated CheY (CheY-P).</text>
</comment>
<keyword evidence="8 10" id="KW-0904">Protein phosphatase</keyword>
<evidence type="ECO:0000256" key="7">
    <source>
        <dbReference type="ARBA" id="ARBA00022801"/>
    </source>
</evidence>
<comment type="caution">
    <text evidence="12">The sequence shown here is derived from an EMBL/GenBank/DDBJ whole genome shotgun (WGS) entry which is preliminary data.</text>
</comment>
<dbReference type="SUPFAM" id="SSF75708">
    <property type="entry name" value="Chemotaxis phosphatase CheZ"/>
    <property type="match status" value="1"/>
</dbReference>
<name>A0A7W7Y1Y2_9GAMM</name>
<dbReference type="PANTHER" id="PTHR43693:SF1">
    <property type="entry name" value="PROTEIN PHOSPHATASE CHEZ"/>
    <property type="match status" value="1"/>
</dbReference>
<evidence type="ECO:0000256" key="5">
    <source>
        <dbReference type="ARBA" id="ARBA00022500"/>
    </source>
</evidence>
<evidence type="ECO:0000313" key="13">
    <source>
        <dbReference type="Proteomes" id="UP000519004"/>
    </source>
</evidence>
<evidence type="ECO:0000256" key="8">
    <source>
        <dbReference type="ARBA" id="ARBA00022912"/>
    </source>
</evidence>
<evidence type="ECO:0000256" key="10">
    <source>
        <dbReference type="PIRNR" id="PIRNR002884"/>
    </source>
</evidence>
<dbReference type="GO" id="GO:0097588">
    <property type="term" value="P:archaeal or bacterial-type flagellum-dependent cell motility"/>
    <property type="evidence" value="ECO:0007669"/>
    <property type="project" value="UniProtKB-KW"/>
</dbReference>
<dbReference type="GO" id="GO:0004721">
    <property type="term" value="F:phosphoprotein phosphatase activity"/>
    <property type="evidence" value="ECO:0007669"/>
    <property type="project" value="UniProtKB-KW"/>
</dbReference>
<sequence length="199" mass="21496">MNDGAERERLTAFLHAALEALEAGNEADYRRQLDAIAQWRSQPVFERLSRLARELGEALGALPNTDPAMAELPDACARLEHVVKMTEEATHRTLDLVEHSRALVDRLGQAGLDAEATATLGQLRQSLSEVALAQAYQDLTGQVIRRVVEIVGRVQRTLNACGLPPEQFGGKLSGPALKGLDPAAVTQNDADDLLSNLGL</sequence>
<dbReference type="Proteomes" id="UP000519004">
    <property type="component" value="Unassembled WGS sequence"/>
</dbReference>
<evidence type="ECO:0000256" key="9">
    <source>
        <dbReference type="ARBA" id="ARBA00029599"/>
    </source>
</evidence>
<dbReference type="GO" id="GO:0009288">
    <property type="term" value="C:bacterial-type flagellum"/>
    <property type="evidence" value="ECO:0007669"/>
    <property type="project" value="InterPro"/>
</dbReference>
<dbReference type="GO" id="GO:0005737">
    <property type="term" value="C:cytoplasm"/>
    <property type="evidence" value="ECO:0007669"/>
    <property type="project" value="UniProtKB-SubCell"/>
</dbReference>
<dbReference type="AlphaFoldDB" id="A0A7W7Y1Y2"/>
<dbReference type="InterPro" id="IPR007439">
    <property type="entry name" value="Chemotax_Pase_CheZ"/>
</dbReference>
<protein>
    <recommendedName>
        <fullName evidence="3 10">Protein phosphatase CheZ</fullName>
        <ecNumber evidence="10">3.1.3.-</ecNumber>
    </recommendedName>
    <alternativeName>
        <fullName evidence="9 10">Chemotaxis protein CheZ</fullName>
    </alternativeName>
</protein>
<evidence type="ECO:0000256" key="11">
    <source>
        <dbReference type="PIRSR" id="PIRSR002884-1"/>
    </source>
</evidence>
<dbReference type="GO" id="GO:0006935">
    <property type="term" value="P:chemotaxis"/>
    <property type="evidence" value="ECO:0007669"/>
    <property type="project" value="UniProtKB-KW"/>
</dbReference>
<dbReference type="RefSeq" id="WP_183949276.1">
    <property type="nucleotide sequence ID" value="NZ_JACHHX010000024.1"/>
</dbReference>
<dbReference type="Gene3D" id="1.10.287.500">
    <property type="entry name" value="Helix hairpin bin"/>
    <property type="match status" value="2"/>
</dbReference>
<dbReference type="PIRSF" id="PIRSF002884">
    <property type="entry name" value="CheZ"/>
    <property type="match status" value="1"/>
</dbReference>
<keyword evidence="7 10" id="KW-0378">Hydrolase</keyword>
<comment type="subcellular location">
    <subcellularLocation>
        <location evidence="1 10">Cytoplasm</location>
    </subcellularLocation>
</comment>
<accession>A0A7W7Y1Y2</accession>
<dbReference type="GO" id="GO:0050920">
    <property type="term" value="P:regulation of chemotaxis"/>
    <property type="evidence" value="ECO:0007669"/>
    <property type="project" value="InterPro"/>
</dbReference>
<comment type="subunit">
    <text evidence="10">Homodimer.</text>
</comment>
<reference evidence="12 13" key="1">
    <citation type="submission" date="2020-08" db="EMBL/GenBank/DDBJ databases">
        <title>Genomic Encyclopedia of Type Strains, Phase IV (KMG-IV): sequencing the most valuable type-strain genomes for metagenomic binning, comparative biology and taxonomic classification.</title>
        <authorList>
            <person name="Goeker M."/>
        </authorList>
    </citation>
    <scope>NUCLEOTIDE SEQUENCE [LARGE SCALE GENOMIC DNA]</scope>
    <source>
        <strain evidence="12 13">DSM 25897</strain>
    </source>
</reference>
<evidence type="ECO:0000256" key="2">
    <source>
        <dbReference type="ARBA" id="ARBA00005908"/>
    </source>
</evidence>
<evidence type="ECO:0000256" key="3">
    <source>
        <dbReference type="ARBA" id="ARBA00018484"/>
    </source>
</evidence>
<evidence type="ECO:0000256" key="6">
    <source>
        <dbReference type="ARBA" id="ARBA00022779"/>
    </source>
</evidence>
<dbReference type="EC" id="3.1.3.-" evidence="10"/>
<keyword evidence="5 10" id="KW-0145">Chemotaxis</keyword>
<organism evidence="12 13">
    <name type="scientific">Rehaibacterium terrae</name>
    <dbReference type="NCBI Taxonomy" id="1341696"/>
    <lineage>
        <taxon>Bacteria</taxon>
        <taxon>Pseudomonadati</taxon>
        <taxon>Pseudomonadota</taxon>
        <taxon>Gammaproteobacteria</taxon>
        <taxon>Lysobacterales</taxon>
        <taxon>Lysobacteraceae</taxon>
        <taxon>Rehaibacterium</taxon>
    </lineage>
</organism>
<evidence type="ECO:0000256" key="1">
    <source>
        <dbReference type="ARBA" id="ARBA00004496"/>
    </source>
</evidence>
<keyword evidence="13" id="KW-1185">Reference proteome</keyword>
<evidence type="ECO:0000256" key="4">
    <source>
        <dbReference type="ARBA" id="ARBA00022490"/>
    </source>
</evidence>